<evidence type="ECO:0000313" key="7">
    <source>
        <dbReference type="Proteomes" id="UP000008561"/>
    </source>
</evidence>
<keyword evidence="2" id="KW-0547">Nucleotide-binding</keyword>
<dbReference type="STRING" id="96561.Dole_3134"/>
<evidence type="ECO:0000256" key="3">
    <source>
        <dbReference type="ARBA" id="ARBA00022840"/>
    </source>
</evidence>
<keyword evidence="7" id="KW-1185">Reference proteome</keyword>
<dbReference type="Pfam" id="PF08406">
    <property type="entry name" value="CbbQ_C"/>
    <property type="match status" value="1"/>
</dbReference>
<dbReference type="PANTHER" id="PTHR42759:SF7">
    <property type="entry name" value="DENITRIFICATION REGULATORY PROTEIN NIRQ"/>
    <property type="match status" value="1"/>
</dbReference>
<sequence>MKAREIQIQNHMIKKKPYYLPVGDEVELFTAAYEAKIPVLLKGPTGTGKTRFVEYMAYMLGKQLKRKKGLPVITVACHEDLTTTDLVGKFLLKGEETVWMDGPLSTAVKKGGICYLDEIVEARKDTTVIIHPLADHRRILPVDKKGTVIEAHESFFLVISYNPGYQSIIKELKQSTKQRFIAINFDYPDKEKEAEIIAHESGVDKKTAADLARIGEKIRHIEGHALTEGASTRVLVYAGSLIKKGISARRACDVSITSLLTEEKEVRRAINEVISAVFPG</sequence>
<dbReference type="SUPFAM" id="SSF52540">
    <property type="entry name" value="P-loop containing nucleoside triphosphate hydrolases"/>
    <property type="match status" value="1"/>
</dbReference>
<protein>
    <submittedName>
        <fullName evidence="6">ATPase associated with various cellular activities AAA_5</fullName>
    </submittedName>
</protein>
<dbReference type="Gene3D" id="3.40.50.300">
    <property type="entry name" value="P-loop containing nucleotide triphosphate hydrolases"/>
    <property type="match status" value="1"/>
</dbReference>
<evidence type="ECO:0000313" key="6">
    <source>
        <dbReference type="EMBL" id="ABW68937.1"/>
    </source>
</evidence>
<dbReference type="AlphaFoldDB" id="A8ZZR5"/>
<dbReference type="InterPro" id="IPR027417">
    <property type="entry name" value="P-loop_NTPase"/>
</dbReference>
<gene>
    <name evidence="6" type="ordered locus">Dole_3134</name>
</gene>
<name>A8ZZR5_DESOH</name>
<dbReference type="Pfam" id="PF07728">
    <property type="entry name" value="AAA_5"/>
    <property type="match status" value="1"/>
</dbReference>
<dbReference type="KEGG" id="dol:Dole_3134"/>
<evidence type="ECO:0000256" key="2">
    <source>
        <dbReference type="ARBA" id="ARBA00022741"/>
    </source>
</evidence>
<feature type="domain" description="ATPase dynein-related AAA" evidence="4">
    <location>
        <begin position="38"/>
        <end position="180"/>
    </location>
</feature>
<evidence type="ECO:0000259" key="4">
    <source>
        <dbReference type="Pfam" id="PF07728"/>
    </source>
</evidence>
<evidence type="ECO:0000259" key="5">
    <source>
        <dbReference type="Pfam" id="PF08406"/>
    </source>
</evidence>
<dbReference type="GO" id="GO:0005524">
    <property type="term" value="F:ATP binding"/>
    <property type="evidence" value="ECO:0007669"/>
    <property type="project" value="UniProtKB-KW"/>
</dbReference>
<keyword evidence="3" id="KW-0067">ATP-binding</keyword>
<dbReference type="InterPro" id="IPR050764">
    <property type="entry name" value="CbbQ/NirQ/NorQ/GpvN"/>
</dbReference>
<dbReference type="GO" id="GO:0016887">
    <property type="term" value="F:ATP hydrolysis activity"/>
    <property type="evidence" value="ECO:0007669"/>
    <property type="project" value="InterPro"/>
</dbReference>
<dbReference type="OrthoDB" id="5429767at2"/>
<dbReference type="eggNOG" id="COG0714">
    <property type="taxonomic scope" value="Bacteria"/>
</dbReference>
<dbReference type="HOGENOM" id="CLU_067562_0_0_7"/>
<dbReference type="Proteomes" id="UP000008561">
    <property type="component" value="Chromosome"/>
</dbReference>
<dbReference type="InterPro" id="IPR013615">
    <property type="entry name" value="CbbQ_C"/>
</dbReference>
<organism evidence="6 7">
    <name type="scientific">Desulfosudis oleivorans (strain DSM 6200 / JCM 39069 / Hxd3)</name>
    <name type="common">Desulfococcus oleovorans</name>
    <dbReference type="NCBI Taxonomy" id="96561"/>
    <lineage>
        <taxon>Bacteria</taxon>
        <taxon>Pseudomonadati</taxon>
        <taxon>Thermodesulfobacteriota</taxon>
        <taxon>Desulfobacteria</taxon>
        <taxon>Desulfobacterales</taxon>
        <taxon>Desulfosudaceae</taxon>
        <taxon>Desulfosudis</taxon>
    </lineage>
</organism>
<dbReference type="RefSeq" id="WP_012176547.1">
    <property type="nucleotide sequence ID" value="NC_009943.1"/>
</dbReference>
<evidence type="ECO:0000256" key="1">
    <source>
        <dbReference type="ARBA" id="ARBA00009417"/>
    </source>
</evidence>
<dbReference type="PANTHER" id="PTHR42759">
    <property type="entry name" value="MOXR FAMILY PROTEIN"/>
    <property type="match status" value="1"/>
</dbReference>
<feature type="domain" description="CbbQ/NirQ/NorQ C-terminal" evidence="5">
    <location>
        <begin position="193"/>
        <end position="277"/>
    </location>
</feature>
<comment type="similarity">
    <text evidence="1">Belongs to the CbbQ/NirQ/NorQ/GpvN family.</text>
</comment>
<dbReference type="InterPro" id="IPR011704">
    <property type="entry name" value="ATPase_dyneun-rel_AAA"/>
</dbReference>
<dbReference type="EMBL" id="CP000859">
    <property type="protein sequence ID" value="ABW68937.1"/>
    <property type="molecule type" value="Genomic_DNA"/>
</dbReference>
<accession>A8ZZR5</accession>
<proteinExistence type="inferred from homology"/>
<reference evidence="6 7" key="1">
    <citation type="submission" date="2007-10" db="EMBL/GenBank/DDBJ databases">
        <title>Complete sequence of Desulfococcus oleovorans Hxd3.</title>
        <authorList>
            <consortium name="US DOE Joint Genome Institute"/>
            <person name="Copeland A."/>
            <person name="Lucas S."/>
            <person name="Lapidus A."/>
            <person name="Barry K."/>
            <person name="Glavina del Rio T."/>
            <person name="Dalin E."/>
            <person name="Tice H."/>
            <person name="Pitluck S."/>
            <person name="Kiss H."/>
            <person name="Brettin T."/>
            <person name="Bruce D."/>
            <person name="Detter J.C."/>
            <person name="Han C."/>
            <person name="Schmutz J."/>
            <person name="Larimer F."/>
            <person name="Land M."/>
            <person name="Hauser L."/>
            <person name="Kyrpides N."/>
            <person name="Kim E."/>
            <person name="Wawrik B."/>
            <person name="Richardson P."/>
        </authorList>
    </citation>
    <scope>NUCLEOTIDE SEQUENCE [LARGE SCALE GENOMIC DNA]</scope>
    <source>
        <strain evidence="7">DSM 6200 / JCM 39069 / Hxd3</strain>
    </source>
</reference>